<name>A0A9P6CC71_9AGAR</name>
<sequence length="249" mass="27273">MNISSPIVQSPPLRAEKINLSFEPIQRTPNAHSAVRDFFYDPPSYAAPASMVPVPLFTNSPPLVSSIFSKDEGTRSSLLPYPDLFDFAMYDARASQESTAGLRLSFSPVDVTVTTDSPVTFGPPTISFRDRYRNSAYSRLNGLCTPARTNSISAKVAPSSDQVVPCRRKRLGGLPLASISFNTPTPILYTSTPPPLKLQDSHSLHSSPTSSEDWNITSLDDISTRLRDACNDLSGCAWTEEEFLRIISP</sequence>
<gene>
    <name evidence="2" type="ORF">BDZ94DRAFT_1266301</name>
</gene>
<feature type="region of interest" description="Disordered" evidence="1">
    <location>
        <begin position="192"/>
        <end position="212"/>
    </location>
</feature>
<reference evidence="2" key="1">
    <citation type="submission" date="2020-11" db="EMBL/GenBank/DDBJ databases">
        <authorList>
            <consortium name="DOE Joint Genome Institute"/>
            <person name="Ahrendt S."/>
            <person name="Riley R."/>
            <person name="Andreopoulos W."/>
            <person name="Labutti K."/>
            <person name="Pangilinan J."/>
            <person name="Ruiz-Duenas F.J."/>
            <person name="Barrasa J.M."/>
            <person name="Sanchez-Garcia M."/>
            <person name="Camarero S."/>
            <person name="Miyauchi S."/>
            <person name="Serrano A."/>
            <person name="Linde D."/>
            <person name="Babiker R."/>
            <person name="Drula E."/>
            <person name="Ayuso-Fernandez I."/>
            <person name="Pacheco R."/>
            <person name="Padilla G."/>
            <person name="Ferreira P."/>
            <person name="Barriuso J."/>
            <person name="Kellner H."/>
            <person name="Castanera R."/>
            <person name="Alfaro M."/>
            <person name="Ramirez L."/>
            <person name="Pisabarro A.G."/>
            <person name="Kuo A."/>
            <person name="Tritt A."/>
            <person name="Lipzen A."/>
            <person name="He G."/>
            <person name="Yan M."/>
            <person name="Ng V."/>
            <person name="Cullen D."/>
            <person name="Martin F."/>
            <person name="Rosso M.-N."/>
            <person name="Henrissat B."/>
            <person name="Hibbett D."/>
            <person name="Martinez A.T."/>
            <person name="Grigoriev I.V."/>
        </authorList>
    </citation>
    <scope>NUCLEOTIDE SEQUENCE</scope>
    <source>
        <strain evidence="2">CBS 247.69</strain>
    </source>
</reference>
<evidence type="ECO:0000313" key="3">
    <source>
        <dbReference type="Proteomes" id="UP000807353"/>
    </source>
</evidence>
<proteinExistence type="predicted"/>
<protein>
    <submittedName>
        <fullName evidence="2">Uncharacterized protein</fullName>
    </submittedName>
</protein>
<organism evidence="2 3">
    <name type="scientific">Collybia nuda</name>
    <dbReference type="NCBI Taxonomy" id="64659"/>
    <lineage>
        <taxon>Eukaryota</taxon>
        <taxon>Fungi</taxon>
        <taxon>Dikarya</taxon>
        <taxon>Basidiomycota</taxon>
        <taxon>Agaricomycotina</taxon>
        <taxon>Agaricomycetes</taxon>
        <taxon>Agaricomycetidae</taxon>
        <taxon>Agaricales</taxon>
        <taxon>Tricholomatineae</taxon>
        <taxon>Clitocybaceae</taxon>
        <taxon>Collybia</taxon>
    </lineage>
</organism>
<dbReference type="OrthoDB" id="3050907at2759"/>
<evidence type="ECO:0000256" key="1">
    <source>
        <dbReference type="SAM" id="MobiDB-lite"/>
    </source>
</evidence>
<dbReference type="AlphaFoldDB" id="A0A9P6CC71"/>
<evidence type="ECO:0000313" key="2">
    <source>
        <dbReference type="EMBL" id="KAF9460326.1"/>
    </source>
</evidence>
<keyword evidence="3" id="KW-1185">Reference proteome</keyword>
<comment type="caution">
    <text evidence="2">The sequence shown here is derived from an EMBL/GenBank/DDBJ whole genome shotgun (WGS) entry which is preliminary data.</text>
</comment>
<accession>A0A9P6CC71</accession>
<dbReference type="Proteomes" id="UP000807353">
    <property type="component" value="Unassembled WGS sequence"/>
</dbReference>
<dbReference type="EMBL" id="MU150300">
    <property type="protein sequence ID" value="KAF9460326.1"/>
    <property type="molecule type" value="Genomic_DNA"/>
</dbReference>